<dbReference type="AlphaFoldDB" id="A0A8H5GWD8"/>
<evidence type="ECO:0000313" key="2">
    <source>
        <dbReference type="Proteomes" id="UP000518752"/>
    </source>
</evidence>
<dbReference type="OrthoDB" id="3027122at2759"/>
<dbReference type="EMBL" id="JAACJN010000112">
    <property type="protein sequence ID" value="KAF5372296.1"/>
    <property type="molecule type" value="Genomic_DNA"/>
</dbReference>
<dbReference type="Proteomes" id="UP000518752">
    <property type="component" value="Unassembled WGS sequence"/>
</dbReference>
<evidence type="ECO:0000313" key="1">
    <source>
        <dbReference type="EMBL" id="KAF5372296.1"/>
    </source>
</evidence>
<comment type="caution">
    <text evidence="1">The sequence shown here is derived from an EMBL/GenBank/DDBJ whole genome shotgun (WGS) entry which is preliminary data.</text>
</comment>
<protein>
    <submittedName>
        <fullName evidence="1">Uncharacterized protein</fullName>
    </submittedName>
</protein>
<accession>A0A8H5GWD8</accession>
<proteinExistence type="predicted"/>
<name>A0A8H5GWD8_9AGAR</name>
<keyword evidence="2" id="KW-1185">Reference proteome</keyword>
<reference evidence="1 2" key="1">
    <citation type="journal article" date="2020" name="ISME J.">
        <title>Uncovering the hidden diversity of litter-decomposition mechanisms in mushroom-forming fungi.</title>
        <authorList>
            <person name="Floudas D."/>
            <person name="Bentzer J."/>
            <person name="Ahren D."/>
            <person name="Johansson T."/>
            <person name="Persson P."/>
            <person name="Tunlid A."/>
        </authorList>
    </citation>
    <scope>NUCLEOTIDE SEQUENCE [LARGE SCALE GENOMIC DNA]</scope>
    <source>
        <strain evidence="1 2">CBS 406.79</strain>
    </source>
</reference>
<gene>
    <name evidence="1" type="ORF">D9757_009616</name>
</gene>
<organism evidence="1 2">
    <name type="scientific">Collybiopsis confluens</name>
    <dbReference type="NCBI Taxonomy" id="2823264"/>
    <lineage>
        <taxon>Eukaryota</taxon>
        <taxon>Fungi</taxon>
        <taxon>Dikarya</taxon>
        <taxon>Basidiomycota</taxon>
        <taxon>Agaricomycotina</taxon>
        <taxon>Agaricomycetes</taxon>
        <taxon>Agaricomycetidae</taxon>
        <taxon>Agaricales</taxon>
        <taxon>Marasmiineae</taxon>
        <taxon>Omphalotaceae</taxon>
        <taxon>Collybiopsis</taxon>
    </lineage>
</organism>
<sequence length="106" mass="11895">MTEHRDHLSVDTLYTEVLLAALEKIPDEHDRRDFARVLVSVVPAQEPLAVDVLGQLLNIDPAVIYDLLRDIHPILSVPDESGTLNSEVAHTFHAFPPDYMTSHDSE</sequence>